<dbReference type="EMBL" id="CAXLJM020000004">
    <property type="protein sequence ID" value="CAL8070871.1"/>
    <property type="molecule type" value="Genomic_DNA"/>
</dbReference>
<feature type="chain" id="PRO_5045904459" evidence="1">
    <location>
        <begin position="21"/>
        <end position="555"/>
    </location>
</feature>
<feature type="signal peptide" evidence="1">
    <location>
        <begin position="1"/>
        <end position="20"/>
    </location>
</feature>
<evidence type="ECO:0000313" key="3">
    <source>
        <dbReference type="Proteomes" id="UP001642540"/>
    </source>
</evidence>
<comment type="caution">
    <text evidence="2">The sequence shown here is derived from an EMBL/GenBank/DDBJ whole genome shotgun (WGS) entry which is preliminary data.</text>
</comment>
<accession>A0ABP1PNQ1</accession>
<evidence type="ECO:0000313" key="2">
    <source>
        <dbReference type="EMBL" id="CAL8070871.1"/>
    </source>
</evidence>
<keyword evidence="3" id="KW-1185">Reference proteome</keyword>
<keyword evidence="1" id="KW-0732">Signal</keyword>
<gene>
    <name evidence="2" type="ORF">ODALV1_LOCUS1464</name>
</gene>
<proteinExistence type="predicted"/>
<dbReference type="Proteomes" id="UP001642540">
    <property type="component" value="Unassembled WGS sequence"/>
</dbReference>
<evidence type="ECO:0000256" key="1">
    <source>
        <dbReference type="SAM" id="SignalP"/>
    </source>
</evidence>
<reference evidence="2 3" key="1">
    <citation type="submission" date="2024-08" db="EMBL/GenBank/DDBJ databases">
        <authorList>
            <person name="Cucini C."/>
            <person name="Frati F."/>
        </authorList>
    </citation>
    <scope>NUCLEOTIDE SEQUENCE [LARGE SCALE GENOMIC DNA]</scope>
</reference>
<name>A0ABP1PNQ1_9HEXA</name>
<protein>
    <submittedName>
        <fullName evidence="2">Uncharacterized protein</fullName>
    </submittedName>
</protein>
<sequence length="555" mass="63288">MRSQILSLAAVALFARVVLLDETVAARPTIKRDISELTSVEKTLLRYTHPKAYKRLVSENQNEKSGQISDNSAVEMLNFDLPTLALHLSKSDNILLPTVHYEFNLWNFYQTFIYNEPIVRNANSTSVKTNLNATNIELEFQIPDLQIISEKFTLREYNEISGDEVIWHGWSMQITNYTIRLVANWELKQLVGLQVSNVELSFGVEDFRFRKENATHTLPDGRIEELGPEEDHYADQMIGDWERMKENITSDAETWLNCFLGGGRDTNGECEELLNDNYQIGNFVQMLQAIGLAIARGQEQFTGNNNENVGNNILPKILPNFPFPTINSAVQDLPTVLLQVWRILGIYNNIAIVGYPLSYDFIKENCTMEGECRDIQEIMSLPEFQVRGLHNSRVQLETLPNGMTNSLKVPQLTFEAAEFQRETIDLESGSKEIYKGLYLNVSADFAFSTNYELIDGVGLQVRGVGVTLRLRELRLIIPQYYTIENGEESKAQEYNVDIAPQIMDIWNGVDENGVSFERKYEQQIQDLINSLLIIVTSSVRLDLPEAPLNKIKLHD</sequence>
<organism evidence="2 3">
    <name type="scientific">Orchesella dallaii</name>
    <dbReference type="NCBI Taxonomy" id="48710"/>
    <lineage>
        <taxon>Eukaryota</taxon>
        <taxon>Metazoa</taxon>
        <taxon>Ecdysozoa</taxon>
        <taxon>Arthropoda</taxon>
        <taxon>Hexapoda</taxon>
        <taxon>Collembola</taxon>
        <taxon>Entomobryomorpha</taxon>
        <taxon>Entomobryoidea</taxon>
        <taxon>Orchesellidae</taxon>
        <taxon>Orchesellinae</taxon>
        <taxon>Orchesella</taxon>
    </lineage>
</organism>